<dbReference type="Proteomes" id="UP000615446">
    <property type="component" value="Unassembled WGS sequence"/>
</dbReference>
<dbReference type="AlphaFoldDB" id="A0A8H3QJH0"/>
<evidence type="ECO:0000313" key="1">
    <source>
        <dbReference type="EMBL" id="GES81606.1"/>
    </source>
</evidence>
<reference evidence="1" key="1">
    <citation type="submission" date="2019-10" db="EMBL/GenBank/DDBJ databases">
        <title>Conservation and host-specific expression of non-tandemly repeated heterogenous ribosome RNA gene in arbuscular mycorrhizal fungi.</title>
        <authorList>
            <person name="Maeda T."/>
            <person name="Kobayashi Y."/>
            <person name="Nakagawa T."/>
            <person name="Ezawa T."/>
            <person name="Yamaguchi K."/>
            <person name="Bino T."/>
            <person name="Nishimoto Y."/>
            <person name="Shigenobu S."/>
            <person name="Kawaguchi M."/>
        </authorList>
    </citation>
    <scope>NUCLEOTIDE SEQUENCE</scope>
    <source>
        <strain evidence="1">HR1</strain>
    </source>
</reference>
<proteinExistence type="predicted"/>
<comment type="caution">
    <text evidence="1">The sequence shown here is derived from an EMBL/GenBank/DDBJ whole genome shotgun (WGS) entry which is preliminary data.</text>
</comment>
<accession>A0A8H3QJH0</accession>
<dbReference type="OrthoDB" id="2363583at2759"/>
<evidence type="ECO:0000313" key="2">
    <source>
        <dbReference type="Proteomes" id="UP000615446"/>
    </source>
</evidence>
<name>A0A8H3QJH0_9GLOM</name>
<sequence>MSRNTLDEKFKLARDTLLQFIEQDIIKENTTEEEKESKKSKKSIEECTKSKEIVVLSGVSLEEFRELHAEARKFKVYIRLVEGEVIVYEMPSPAHSFVVGYLIEVRRYESLESLHFLSREYFSNSTQTRLIQVYLSIKIFDPRADGTVAMVAMFYLRNNQIPSRDRPNTRLVTIQNTIPNLVISFGTAPLHQEPVDIINSTGIRNYRFTGFLQPGDTACTMPGMPAFQINIPSNLLFSSFPGGVPVGAPNFFNIDLWELQQRILDRVVSVAFILCCYIITDNS</sequence>
<dbReference type="EMBL" id="BLAL01000058">
    <property type="protein sequence ID" value="GES81606.1"/>
    <property type="molecule type" value="Genomic_DNA"/>
</dbReference>
<gene>
    <name evidence="1" type="ORF">RCL2_000885400</name>
</gene>
<organism evidence="1 2">
    <name type="scientific">Rhizophagus clarus</name>
    <dbReference type="NCBI Taxonomy" id="94130"/>
    <lineage>
        <taxon>Eukaryota</taxon>
        <taxon>Fungi</taxon>
        <taxon>Fungi incertae sedis</taxon>
        <taxon>Mucoromycota</taxon>
        <taxon>Glomeromycotina</taxon>
        <taxon>Glomeromycetes</taxon>
        <taxon>Glomerales</taxon>
        <taxon>Glomeraceae</taxon>
        <taxon>Rhizophagus</taxon>
    </lineage>
</organism>
<protein>
    <submittedName>
        <fullName evidence="1">Uncharacterized protein</fullName>
    </submittedName>
</protein>